<comment type="caution">
    <text evidence="1">The sequence shown here is derived from an EMBL/GenBank/DDBJ whole genome shotgun (WGS) entry which is preliminary data.</text>
</comment>
<evidence type="ECO:0000313" key="2">
    <source>
        <dbReference type="Proteomes" id="UP000070529"/>
    </source>
</evidence>
<dbReference type="EMBL" id="LNTY01000039">
    <property type="protein sequence ID" value="KXF81023.1"/>
    <property type="molecule type" value="Genomic_DNA"/>
</dbReference>
<keyword evidence="2" id="KW-1185">Reference proteome</keyword>
<protein>
    <recommendedName>
        <fullName evidence="3">DUF3549 domain-containing protein</fullName>
    </recommendedName>
</protein>
<evidence type="ECO:0008006" key="3">
    <source>
        <dbReference type="Google" id="ProtNLM"/>
    </source>
</evidence>
<dbReference type="STRING" id="294935.ATN88_21770"/>
<dbReference type="Pfam" id="PF12069">
    <property type="entry name" value="DUF3549"/>
    <property type="match status" value="1"/>
</dbReference>
<reference evidence="1 2" key="1">
    <citation type="submission" date="2015-11" db="EMBL/GenBank/DDBJ databases">
        <title>Genomic Taxonomy of the Vibrionaceae.</title>
        <authorList>
            <person name="Gomez-Gil B."/>
            <person name="Enciso-Ibarra J."/>
        </authorList>
    </citation>
    <scope>NUCLEOTIDE SEQUENCE [LARGE SCALE GENOMIC DNA]</scope>
    <source>
        <strain evidence="1 2">CAIM 912</strain>
    </source>
</reference>
<name>A0A135I6E6_9GAMM</name>
<accession>A0A135I6E6</accession>
<dbReference type="RefSeq" id="WP_067418165.1">
    <property type="nucleotide sequence ID" value="NZ_LNTY01000039.1"/>
</dbReference>
<evidence type="ECO:0000313" key="1">
    <source>
        <dbReference type="EMBL" id="KXF81023.1"/>
    </source>
</evidence>
<dbReference type="AlphaFoldDB" id="A0A135I6E6"/>
<proteinExistence type="predicted"/>
<dbReference type="InterPro" id="IPR021936">
    <property type="entry name" value="DUF3549"/>
</dbReference>
<organism evidence="1 2">
    <name type="scientific">Enterovibrio coralii</name>
    <dbReference type="NCBI Taxonomy" id="294935"/>
    <lineage>
        <taxon>Bacteria</taxon>
        <taxon>Pseudomonadati</taxon>
        <taxon>Pseudomonadota</taxon>
        <taxon>Gammaproteobacteria</taxon>
        <taxon>Vibrionales</taxon>
        <taxon>Vibrionaceae</taxon>
        <taxon>Enterovibrio</taxon>
    </lineage>
</organism>
<sequence>MDNSLSLHVILEQAKCDYVIYDLSRRVTEISQKDFVAIEENRVAYPYPVQQHAQFGIAFGQAGQSPWIWFLKMPLDERGLLNQAALGDFIQYVAQAMGATLDKTPTEEEQEKLANNPYTFNPQDDKKAMFHAFLTARLNQPASQYYDHAQHYLSGELGWTEWQGVGLQGLADLCARMDKHNNTTRIRKALSQMPETPRYALLGCLEHCQLPESIAERIEEQISSMLNADEADLFLLTAYLRALSGAEHARLQSMVSKVLSESSLRHREMLIAIAGRCWSSLTDNALLDKFLIAVADQNDQAFFQQMIADLVMIPNLRPQVLALLHGSASQELMNAVKLLQQSVRQS</sequence>
<dbReference type="Proteomes" id="UP000070529">
    <property type="component" value="Unassembled WGS sequence"/>
</dbReference>
<dbReference type="OrthoDB" id="5597089at2"/>
<gene>
    <name evidence="1" type="ORF">ATN88_21770</name>
</gene>